<dbReference type="Gene3D" id="2.40.420.20">
    <property type="match status" value="1"/>
</dbReference>
<evidence type="ECO:0000313" key="7">
    <source>
        <dbReference type="Proteomes" id="UP001519342"/>
    </source>
</evidence>
<dbReference type="Gene3D" id="2.40.50.100">
    <property type="match status" value="1"/>
</dbReference>
<name>A0ABS4G9I5_9FIRM</name>
<keyword evidence="4" id="KW-1133">Transmembrane helix</keyword>
<dbReference type="Gene3D" id="2.40.30.170">
    <property type="match status" value="1"/>
</dbReference>
<proteinExistence type="predicted"/>
<evidence type="ECO:0000256" key="2">
    <source>
        <dbReference type="ARBA" id="ARBA00023054"/>
    </source>
</evidence>
<comment type="caution">
    <text evidence="6">The sequence shown here is derived from an EMBL/GenBank/DDBJ whole genome shotgun (WGS) entry which is preliminary data.</text>
</comment>
<organism evidence="6 7">
    <name type="scientific">Sedimentibacter acidaminivorans</name>
    <dbReference type="NCBI Taxonomy" id="913099"/>
    <lineage>
        <taxon>Bacteria</taxon>
        <taxon>Bacillati</taxon>
        <taxon>Bacillota</taxon>
        <taxon>Tissierellia</taxon>
        <taxon>Sedimentibacter</taxon>
    </lineage>
</organism>
<keyword evidence="4" id="KW-0472">Membrane</keyword>
<feature type="transmembrane region" description="Helical" evidence="4">
    <location>
        <begin position="7"/>
        <end position="25"/>
    </location>
</feature>
<dbReference type="Proteomes" id="UP001519342">
    <property type="component" value="Unassembled WGS sequence"/>
</dbReference>
<evidence type="ECO:0000259" key="5">
    <source>
        <dbReference type="Pfam" id="PF25989"/>
    </source>
</evidence>
<keyword evidence="7" id="KW-1185">Reference proteome</keyword>
<evidence type="ECO:0000256" key="4">
    <source>
        <dbReference type="SAM" id="Phobius"/>
    </source>
</evidence>
<gene>
    <name evidence="6" type="ORF">J2Z76_000209</name>
</gene>
<evidence type="ECO:0000313" key="6">
    <source>
        <dbReference type="EMBL" id="MBP1924356.1"/>
    </source>
</evidence>
<protein>
    <submittedName>
        <fullName evidence="6">HlyD family secretion protein</fullName>
    </submittedName>
</protein>
<comment type="subcellular location">
    <subcellularLocation>
        <location evidence="1">Cell envelope</location>
    </subcellularLocation>
</comment>
<dbReference type="PANTHER" id="PTHR32347:SF14">
    <property type="entry name" value="EFFLUX SYSTEM COMPONENT YKNX-RELATED"/>
    <property type="match status" value="1"/>
</dbReference>
<dbReference type="InterPro" id="IPR050465">
    <property type="entry name" value="UPF0194_transport"/>
</dbReference>
<keyword evidence="2 3" id="KW-0175">Coiled coil</keyword>
<evidence type="ECO:0000256" key="1">
    <source>
        <dbReference type="ARBA" id="ARBA00004196"/>
    </source>
</evidence>
<sequence>MNKGKKNLISVIAIVVLIVLSILFLNKDKDLVQVEIMEATIGSVSKTIEFSGTVNSSNFEEITVLPNSDVLNIYVKENDLVKEGQLLAELDSTELLISLEKAQISLEQLRTDLDLEEKGANSSEKDILSNSLERSKEELKKIKKDLELSNENLVKAKNLYDENAISKAEYDKQVSSTEDLESSLKTAELNYNDANTKYNDYFDNNKQNIESLERQIKSQLLDIESLNNKIEKNKIYSTIAGVVTEFPLSKSKQTTTNDKIVIYDTNSYEFVAKVAQEDAVFIKEGQKSTVFVKGILEPYDGVVTQIGQTAEIDVESGSKTPKVEIKIKIVNPNNSIASGFDGDAKVEIDSKDNVLTVKNECIKKEDDNKKYLFVVDNKIAKKVYIETDLSNGYITSVIAGIEENDMVVINPSEQLIDGMTVKITK</sequence>
<keyword evidence="4" id="KW-0812">Transmembrane</keyword>
<reference evidence="6 7" key="1">
    <citation type="submission" date="2021-03" db="EMBL/GenBank/DDBJ databases">
        <title>Genomic Encyclopedia of Type Strains, Phase IV (KMG-IV): sequencing the most valuable type-strain genomes for metagenomic binning, comparative biology and taxonomic classification.</title>
        <authorList>
            <person name="Goeker M."/>
        </authorList>
    </citation>
    <scope>NUCLEOTIDE SEQUENCE [LARGE SCALE GENOMIC DNA]</scope>
    <source>
        <strain evidence="6 7">DSM 24004</strain>
    </source>
</reference>
<dbReference type="PANTHER" id="PTHR32347">
    <property type="entry name" value="EFFLUX SYSTEM COMPONENT YKNX-RELATED"/>
    <property type="match status" value="1"/>
</dbReference>
<evidence type="ECO:0000256" key="3">
    <source>
        <dbReference type="SAM" id="Coils"/>
    </source>
</evidence>
<dbReference type="Pfam" id="PF25989">
    <property type="entry name" value="YknX_C"/>
    <property type="match status" value="1"/>
</dbReference>
<accession>A0ABS4G9I5</accession>
<feature type="domain" description="YknX-like C-terminal permuted SH3-like" evidence="5">
    <location>
        <begin position="364"/>
        <end position="423"/>
    </location>
</feature>
<feature type="coiled-coil region" evidence="3">
    <location>
        <begin position="99"/>
        <end position="229"/>
    </location>
</feature>
<dbReference type="RefSeq" id="WP_209510123.1">
    <property type="nucleotide sequence ID" value="NZ_JAGGKS010000001.1"/>
</dbReference>
<dbReference type="EMBL" id="JAGGKS010000001">
    <property type="protein sequence ID" value="MBP1924356.1"/>
    <property type="molecule type" value="Genomic_DNA"/>
</dbReference>
<dbReference type="InterPro" id="IPR058637">
    <property type="entry name" value="YknX-like_C"/>
</dbReference>